<keyword evidence="8 11" id="KW-0472">Membrane</keyword>
<comment type="caution">
    <text evidence="13">The sequence shown here is derived from an EMBL/GenBank/DDBJ whole genome shotgun (WGS) entry which is preliminary data.</text>
</comment>
<evidence type="ECO:0000256" key="3">
    <source>
        <dbReference type="ARBA" id="ARBA00022692"/>
    </source>
</evidence>
<protein>
    <recommendedName>
        <fullName evidence="12">Membrane insertase YidC/Oxa/ALB C-terminal domain-containing protein</fullName>
    </recommendedName>
</protein>
<evidence type="ECO:0000313" key="14">
    <source>
        <dbReference type="Proteomes" id="UP001211065"/>
    </source>
</evidence>
<feature type="region of interest" description="Disordered" evidence="10">
    <location>
        <begin position="20"/>
        <end position="44"/>
    </location>
</feature>
<dbReference type="EMBL" id="JADGJW010001755">
    <property type="protein sequence ID" value="KAJ3201265.1"/>
    <property type="molecule type" value="Genomic_DNA"/>
</dbReference>
<feature type="compositionally biased region" description="Polar residues" evidence="10">
    <location>
        <begin position="20"/>
        <end position="31"/>
    </location>
</feature>
<dbReference type="PANTHER" id="PTHR12428">
    <property type="entry name" value="OXA1"/>
    <property type="match status" value="1"/>
</dbReference>
<dbReference type="AlphaFoldDB" id="A0AAD5XWM1"/>
<dbReference type="GO" id="GO:0032979">
    <property type="term" value="P:protein insertion into mitochondrial inner membrane from matrix"/>
    <property type="evidence" value="ECO:0007669"/>
    <property type="project" value="TreeGrafter"/>
</dbReference>
<dbReference type="InterPro" id="IPR001708">
    <property type="entry name" value="YidC/ALB3/OXA1/COX18"/>
</dbReference>
<evidence type="ECO:0000259" key="12">
    <source>
        <dbReference type="Pfam" id="PF02096"/>
    </source>
</evidence>
<evidence type="ECO:0000256" key="10">
    <source>
        <dbReference type="SAM" id="MobiDB-lite"/>
    </source>
</evidence>
<evidence type="ECO:0000256" key="1">
    <source>
        <dbReference type="ARBA" id="ARBA00004448"/>
    </source>
</evidence>
<evidence type="ECO:0000313" key="13">
    <source>
        <dbReference type="EMBL" id="KAJ3201265.1"/>
    </source>
</evidence>
<reference evidence="13" key="1">
    <citation type="submission" date="2020-05" db="EMBL/GenBank/DDBJ databases">
        <title>Phylogenomic resolution of chytrid fungi.</title>
        <authorList>
            <person name="Stajich J.E."/>
            <person name="Amses K."/>
            <person name="Simmons R."/>
            <person name="Seto K."/>
            <person name="Myers J."/>
            <person name="Bonds A."/>
            <person name="Quandt C.A."/>
            <person name="Barry K."/>
            <person name="Liu P."/>
            <person name="Grigoriev I."/>
            <person name="Longcore J.E."/>
            <person name="James T.Y."/>
        </authorList>
    </citation>
    <scope>NUCLEOTIDE SEQUENCE</scope>
    <source>
        <strain evidence="13">JEL0476</strain>
    </source>
</reference>
<dbReference type="Proteomes" id="UP001211065">
    <property type="component" value="Unassembled WGS sequence"/>
</dbReference>
<evidence type="ECO:0000256" key="7">
    <source>
        <dbReference type="ARBA" id="ARBA00023128"/>
    </source>
</evidence>
<keyword evidence="4" id="KW-0999">Mitochondrion inner membrane</keyword>
<organism evidence="13 14">
    <name type="scientific">Clydaea vesicula</name>
    <dbReference type="NCBI Taxonomy" id="447962"/>
    <lineage>
        <taxon>Eukaryota</taxon>
        <taxon>Fungi</taxon>
        <taxon>Fungi incertae sedis</taxon>
        <taxon>Chytridiomycota</taxon>
        <taxon>Chytridiomycota incertae sedis</taxon>
        <taxon>Chytridiomycetes</taxon>
        <taxon>Lobulomycetales</taxon>
        <taxon>Lobulomycetaceae</taxon>
        <taxon>Clydaea</taxon>
    </lineage>
</organism>
<evidence type="ECO:0000256" key="11">
    <source>
        <dbReference type="SAM" id="Phobius"/>
    </source>
</evidence>
<evidence type="ECO:0000256" key="5">
    <source>
        <dbReference type="ARBA" id="ARBA00022946"/>
    </source>
</evidence>
<feature type="transmembrane region" description="Helical" evidence="11">
    <location>
        <begin position="262"/>
        <end position="286"/>
    </location>
</feature>
<dbReference type="GO" id="GO:0005743">
    <property type="term" value="C:mitochondrial inner membrane"/>
    <property type="evidence" value="ECO:0007669"/>
    <property type="project" value="UniProtKB-SubCell"/>
</dbReference>
<keyword evidence="14" id="KW-1185">Reference proteome</keyword>
<keyword evidence="7" id="KW-0496">Mitochondrion</keyword>
<evidence type="ECO:0000256" key="2">
    <source>
        <dbReference type="ARBA" id="ARBA00009877"/>
    </source>
</evidence>
<name>A0AAD5XWM1_9FUNG</name>
<evidence type="ECO:0000256" key="9">
    <source>
        <dbReference type="RuleBase" id="RU003945"/>
    </source>
</evidence>
<comment type="subcellular location">
    <subcellularLocation>
        <location evidence="9">Membrane</location>
        <topology evidence="9">Multi-pass membrane protein</topology>
    </subcellularLocation>
    <subcellularLocation>
        <location evidence="1">Mitochondrion inner membrane</location>
        <topology evidence="1">Multi-pass membrane protein</topology>
    </subcellularLocation>
</comment>
<accession>A0AAD5XWM1</accession>
<keyword evidence="5" id="KW-0809">Transit peptide</keyword>
<dbReference type="GO" id="GO:0032977">
    <property type="term" value="F:membrane insertase activity"/>
    <property type="evidence" value="ECO:0007669"/>
    <property type="project" value="InterPro"/>
</dbReference>
<dbReference type="PANTHER" id="PTHR12428:SF66">
    <property type="entry name" value="MITOCHONDRIAL INNER MEMBRANE PROTEIN OXA1L"/>
    <property type="match status" value="1"/>
</dbReference>
<dbReference type="Pfam" id="PF02096">
    <property type="entry name" value="60KD_IMP"/>
    <property type="match status" value="1"/>
</dbReference>
<keyword evidence="3 9" id="KW-0812">Transmembrane</keyword>
<gene>
    <name evidence="13" type="ORF">HK099_002314</name>
</gene>
<feature type="transmembrane region" description="Helical" evidence="11">
    <location>
        <begin position="127"/>
        <end position="149"/>
    </location>
</feature>
<evidence type="ECO:0000256" key="4">
    <source>
        <dbReference type="ARBA" id="ARBA00022792"/>
    </source>
</evidence>
<evidence type="ECO:0000256" key="8">
    <source>
        <dbReference type="ARBA" id="ARBA00023136"/>
    </source>
</evidence>
<sequence length="363" mass="40304">MLTNKRSLFNFSKSAASNNIKTTDSTESLKSNPVHEPVESSGEAKNIAENLSESITENIPSDTAYTDLTSSIIDSTEASSLFVPKIEPVLESIQNFGDIGVFGMGGGWSPIGWSQSLLEAIYVSTGLPWWGTIIAATLLVRIVLFPLMVKTQRSAAIMQNIKHLTEPVQNEMKAARARRDLITAQEKVHELHGIFKEYKINPFSGVIGILQTGGIAWFTNLSAPDPFCILPVAASAGMITIMQSSGITNTLPTEQMEMMRKFFLGMAVVMVPMTYHLPSAIFLYWLTTNSFTYLQMKFLKIPAVMKYFNIPENDPAGTISLHTNNATSTLTLNKMGYSEAVKKLDFELKKKEYPQKKKFFNIF</sequence>
<dbReference type="InterPro" id="IPR028055">
    <property type="entry name" value="YidC/Oxa/ALB_C"/>
</dbReference>
<dbReference type="CDD" id="cd20069">
    <property type="entry name" value="5TM_Oxa1-like"/>
    <property type="match status" value="1"/>
</dbReference>
<evidence type="ECO:0000256" key="6">
    <source>
        <dbReference type="ARBA" id="ARBA00022989"/>
    </source>
</evidence>
<comment type="similarity">
    <text evidence="2 9">Belongs to the OXA1/ALB3/YidC family.</text>
</comment>
<keyword evidence="6 11" id="KW-1133">Transmembrane helix</keyword>
<proteinExistence type="inferred from homology"/>
<feature type="domain" description="Membrane insertase YidC/Oxa/ALB C-terminal" evidence="12">
    <location>
        <begin position="129"/>
        <end position="299"/>
    </location>
</feature>